<feature type="compositionally biased region" description="Low complexity" evidence="5">
    <location>
        <begin position="182"/>
        <end position="193"/>
    </location>
</feature>
<dbReference type="GO" id="GO:0006412">
    <property type="term" value="P:translation"/>
    <property type="evidence" value="ECO:0007669"/>
    <property type="project" value="InterPro"/>
</dbReference>
<dbReference type="InterPro" id="IPR029063">
    <property type="entry name" value="SAM-dependent_MTases_sf"/>
</dbReference>
<dbReference type="EMBL" id="VENP01000034">
    <property type="protein sequence ID" value="TNU73746.1"/>
    <property type="molecule type" value="Genomic_DNA"/>
</dbReference>
<keyword evidence="6" id="KW-0489">Methyltransferase</keyword>
<dbReference type="RefSeq" id="WP_139987105.1">
    <property type="nucleotide sequence ID" value="NZ_VENP01000034.1"/>
</dbReference>
<accession>A0A5C5BD16</accession>
<dbReference type="Pfam" id="PF09243">
    <property type="entry name" value="Rsm22"/>
    <property type="match status" value="2"/>
</dbReference>
<dbReference type="GO" id="GO:0015935">
    <property type="term" value="C:small ribosomal subunit"/>
    <property type="evidence" value="ECO:0007669"/>
    <property type="project" value="TreeGrafter"/>
</dbReference>
<evidence type="ECO:0000256" key="5">
    <source>
        <dbReference type="SAM" id="MobiDB-lite"/>
    </source>
</evidence>
<evidence type="ECO:0000256" key="3">
    <source>
        <dbReference type="ARBA" id="ARBA00023004"/>
    </source>
</evidence>
<feature type="compositionally biased region" description="Low complexity" evidence="5">
    <location>
        <begin position="29"/>
        <end position="65"/>
    </location>
</feature>
<dbReference type="Gene3D" id="3.40.50.150">
    <property type="entry name" value="Vaccinia Virus protein VP39"/>
    <property type="match status" value="1"/>
</dbReference>
<dbReference type="InterPro" id="IPR052571">
    <property type="entry name" value="Mt_RNA_Methyltransferase"/>
</dbReference>
<dbReference type="PANTHER" id="PTHR13184">
    <property type="entry name" value="37S RIBOSOMAL PROTEIN S22"/>
    <property type="match status" value="1"/>
</dbReference>
<dbReference type="GO" id="GO:0046872">
    <property type="term" value="F:metal ion binding"/>
    <property type="evidence" value="ECO:0007669"/>
    <property type="project" value="UniProtKB-KW"/>
</dbReference>
<dbReference type="AlphaFoldDB" id="A0A5C5BD16"/>
<dbReference type="Proteomes" id="UP000313849">
    <property type="component" value="Unassembled WGS sequence"/>
</dbReference>
<feature type="region of interest" description="Disordered" evidence="5">
    <location>
        <begin position="178"/>
        <end position="227"/>
    </location>
</feature>
<reference evidence="6 7" key="1">
    <citation type="submission" date="2019-06" db="EMBL/GenBank/DDBJ databases">
        <title>Draft genome sequence of Miniimonas arenae KCTC 19750T isolated from sea sand.</title>
        <authorList>
            <person name="Park S.-J."/>
        </authorList>
    </citation>
    <scope>NUCLEOTIDE SEQUENCE [LARGE SCALE GENOMIC DNA]</scope>
    <source>
        <strain evidence="6 7">KCTC 19750</strain>
    </source>
</reference>
<evidence type="ECO:0000256" key="1">
    <source>
        <dbReference type="ARBA" id="ARBA00022723"/>
    </source>
</evidence>
<feature type="compositionally biased region" description="Low complexity" evidence="5">
    <location>
        <begin position="202"/>
        <end position="217"/>
    </location>
</feature>
<keyword evidence="6" id="KW-0808">Transferase</keyword>
<feature type="region of interest" description="Disordered" evidence="5">
    <location>
        <begin position="408"/>
        <end position="466"/>
    </location>
</feature>
<gene>
    <name evidence="6" type="ORF">FH969_09755</name>
</gene>
<sequence>MPASIALPRALAVALDEALSQASRGGARGSTTPTSTTPTSTTPTSTTPTSTTPSSTTPGGTTTGTAARAQRLSRRYLADHPADAPIIADAPDAAAYLTTRMPATYAAARFALGELAAAVPSLEPVSLLDVGAGTGAATWAAWDTWPSLERAELRDYSASALAAAERLLRASGLAVETHLGDAARPTPTHAAPAPERRPDESATPGPATPTSTASEPTAPRPAPPAPALDVDVDVDVALTAYVLSELTEAQRAAVVATLTARARDAVVIVEPGTPAGYRRILAVRDALLAAGWTLAGPCPHALACPVASRESDWCHAAVRLPRTREHRVAKGGELSYEDEKLAWVAAVRDPARHPVRHDARVLRHPATHPGHVRLELCTPSGERVERTVSKRDKAAFRAARKVEWGETWGETPAAVQPDGEQPTTAALTSTGQGVVGTTAAVQPDDAQPATAHPATAPTASSQVPPA</sequence>
<dbReference type="GO" id="GO:0008168">
    <property type="term" value="F:methyltransferase activity"/>
    <property type="evidence" value="ECO:0007669"/>
    <property type="project" value="UniProtKB-KW"/>
</dbReference>
<comment type="caution">
    <text evidence="6">The sequence shown here is derived from an EMBL/GenBank/DDBJ whole genome shotgun (WGS) entry which is preliminary data.</text>
</comment>
<dbReference type="OrthoDB" id="9799639at2"/>
<keyword evidence="7" id="KW-1185">Reference proteome</keyword>
<evidence type="ECO:0000256" key="2">
    <source>
        <dbReference type="ARBA" id="ARBA00022946"/>
    </source>
</evidence>
<keyword evidence="2" id="KW-0809">Transit peptide</keyword>
<feature type="region of interest" description="Disordered" evidence="5">
    <location>
        <begin position="21"/>
        <end position="67"/>
    </location>
</feature>
<dbReference type="SUPFAM" id="SSF53335">
    <property type="entry name" value="S-adenosyl-L-methionine-dependent methyltransferases"/>
    <property type="match status" value="1"/>
</dbReference>
<feature type="compositionally biased region" description="Low complexity" evidence="5">
    <location>
        <begin position="442"/>
        <end position="459"/>
    </location>
</feature>
<dbReference type="PANTHER" id="PTHR13184:SF5">
    <property type="entry name" value="METHYLTRANSFERASE-LIKE PROTEIN 17, MITOCHONDRIAL"/>
    <property type="match status" value="1"/>
</dbReference>
<dbReference type="GO" id="GO:0003735">
    <property type="term" value="F:structural constituent of ribosome"/>
    <property type="evidence" value="ECO:0007669"/>
    <property type="project" value="TreeGrafter"/>
</dbReference>
<evidence type="ECO:0000313" key="6">
    <source>
        <dbReference type="EMBL" id="TNU73746.1"/>
    </source>
</evidence>
<keyword evidence="3" id="KW-0408">Iron</keyword>
<evidence type="ECO:0000313" key="7">
    <source>
        <dbReference type="Proteomes" id="UP000313849"/>
    </source>
</evidence>
<organism evidence="6 7">
    <name type="scientific">Miniimonas arenae</name>
    <dbReference type="NCBI Taxonomy" id="676201"/>
    <lineage>
        <taxon>Bacteria</taxon>
        <taxon>Bacillati</taxon>
        <taxon>Actinomycetota</taxon>
        <taxon>Actinomycetes</taxon>
        <taxon>Micrococcales</taxon>
        <taxon>Beutenbergiaceae</taxon>
        <taxon>Miniimonas</taxon>
    </lineage>
</organism>
<dbReference type="GO" id="GO:0051536">
    <property type="term" value="F:iron-sulfur cluster binding"/>
    <property type="evidence" value="ECO:0007669"/>
    <property type="project" value="UniProtKB-KW"/>
</dbReference>
<feature type="compositionally biased region" description="Polar residues" evidence="5">
    <location>
        <begin position="421"/>
        <end position="432"/>
    </location>
</feature>
<name>A0A5C5BD16_9MICO</name>
<dbReference type="InterPro" id="IPR015324">
    <property type="entry name" value="Ribosomal_Rsm22-like"/>
</dbReference>
<protein>
    <submittedName>
        <fullName evidence="6">rRNA methyltransferase</fullName>
    </submittedName>
</protein>
<dbReference type="GO" id="GO:0032259">
    <property type="term" value="P:methylation"/>
    <property type="evidence" value="ECO:0007669"/>
    <property type="project" value="UniProtKB-KW"/>
</dbReference>
<keyword evidence="4" id="KW-0411">Iron-sulfur</keyword>
<evidence type="ECO:0000256" key="4">
    <source>
        <dbReference type="ARBA" id="ARBA00023014"/>
    </source>
</evidence>
<keyword evidence="1" id="KW-0479">Metal-binding</keyword>
<proteinExistence type="predicted"/>